<dbReference type="Gene3D" id="3.40.630.30">
    <property type="match status" value="1"/>
</dbReference>
<keyword evidence="2" id="KW-0808">Transferase</keyword>
<organism evidence="2 3">
    <name type="scientific">Sphingorhabdus rigui</name>
    <dbReference type="NCBI Taxonomy" id="1282858"/>
    <lineage>
        <taxon>Bacteria</taxon>
        <taxon>Pseudomonadati</taxon>
        <taxon>Pseudomonadota</taxon>
        <taxon>Alphaproteobacteria</taxon>
        <taxon>Sphingomonadales</taxon>
        <taxon>Sphingomonadaceae</taxon>
        <taxon>Sphingorhabdus</taxon>
    </lineage>
</organism>
<keyword evidence="3" id="KW-1185">Reference proteome</keyword>
<protein>
    <submittedName>
        <fullName evidence="2">RimJ/RimL family protein N-acetyltransferase</fullName>
    </submittedName>
</protein>
<dbReference type="PROSITE" id="PS51186">
    <property type="entry name" value="GNAT"/>
    <property type="match status" value="1"/>
</dbReference>
<dbReference type="EMBL" id="JACIEA010000004">
    <property type="protein sequence ID" value="MBB3944025.1"/>
    <property type="molecule type" value="Genomic_DNA"/>
</dbReference>
<dbReference type="GO" id="GO:0016747">
    <property type="term" value="F:acyltransferase activity, transferring groups other than amino-acyl groups"/>
    <property type="evidence" value="ECO:0007669"/>
    <property type="project" value="InterPro"/>
</dbReference>
<accession>A0A840B7D4</accession>
<reference evidence="2 3" key="1">
    <citation type="submission" date="2020-08" db="EMBL/GenBank/DDBJ databases">
        <title>Genomic Encyclopedia of Type Strains, Phase IV (KMG-IV): sequencing the most valuable type-strain genomes for metagenomic binning, comparative biology and taxonomic classification.</title>
        <authorList>
            <person name="Goeker M."/>
        </authorList>
    </citation>
    <scope>NUCLEOTIDE SEQUENCE [LARGE SCALE GENOMIC DNA]</scope>
    <source>
        <strain evidence="2 3">DSM 29050</strain>
    </source>
</reference>
<dbReference type="PANTHER" id="PTHR43792:SF1">
    <property type="entry name" value="N-ACETYLTRANSFERASE DOMAIN-CONTAINING PROTEIN"/>
    <property type="match status" value="1"/>
</dbReference>
<dbReference type="SUPFAM" id="SSF55729">
    <property type="entry name" value="Acyl-CoA N-acyltransferases (Nat)"/>
    <property type="match status" value="1"/>
</dbReference>
<evidence type="ECO:0000313" key="3">
    <source>
        <dbReference type="Proteomes" id="UP000581447"/>
    </source>
</evidence>
<dbReference type="AlphaFoldDB" id="A0A840B7D4"/>
<proteinExistence type="predicted"/>
<dbReference type="InterPro" id="IPR000182">
    <property type="entry name" value="GNAT_dom"/>
</dbReference>
<evidence type="ECO:0000313" key="2">
    <source>
        <dbReference type="EMBL" id="MBB3944025.1"/>
    </source>
</evidence>
<dbReference type="Proteomes" id="UP000581447">
    <property type="component" value="Unassembled WGS sequence"/>
</dbReference>
<dbReference type="Pfam" id="PF13302">
    <property type="entry name" value="Acetyltransf_3"/>
    <property type="match status" value="1"/>
</dbReference>
<feature type="domain" description="N-acetyltransferase" evidence="1">
    <location>
        <begin position="20"/>
        <end position="171"/>
    </location>
</feature>
<evidence type="ECO:0000259" key="1">
    <source>
        <dbReference type="PROSITE" id="PS51186"/>
    </source>
</evidence>
<dbReference type="InterPro" id="IPR016181">
    <property type="entry name" value="Acyl_CoA_acyltransferase"/>
</dbReference>
<dbReference type="InterPro" id="IPR051531">
    <property type="entry name" value="N-acetyltransferase"/>
</dbReference>
<sequence>MMFARTERLLLRPSWPEDAGDLHQAIADEGIVRNLARAPWPYTAEDAVRSATQEHDAQFPLFLMMLRTNGAPRLIGACGIGNLNNDAELGYWIGRPYWGLGFATEASRAVVEIAKTIGHRKLVASHFTDNPASGNVLRKLGFQSTGKTAVRHSNGRGIATTCALYERSLDATTSDDADMRCTRPLGMREYMDSLQAA</sequence>
<dbReference type="RefSeq" id="WP_246337195.1">
    <property type="nucleotide sequence ID" value="NZ_BAABBG010000021.1"/>
</dbReference>
<dbReference type="PANTHER" id="PTHR43792">
    <property type="entry name" value="GNAT FAMILY, PUTATIVE (AFU_ORTHOLOGUE AFUA_3G00765)-RELATED-RELATED"/>
    <property type="match status" value="1"/>
</dbReference>
<comment type="caution">
    <text evidence="2">The sequence shown here is derived from an EMBL/GenBank/DDBJ whole genome shotgun (WGS) entry which is preliminary data.</text>
</comment>
<gene>
    <name evidence="2" type="ORF">GGR91_002294</name>
</gene>
<name>A0A840B7D4_9SPHN</name>